<evidence type="ECO:0000259" key="1">
    <source>
        <dbReference type="Pfam" id="PF24626"/>
    </source>
</evidence>
<proteinExistence type="predicted"/>
<feature type="domain" description="Tf2-1-like SH3-like" evidence="1">
    <location>
        <begin position="99"/>
        <end position="160"/>
    </location>
</feature>
<gene>
    <name evidence="2" type="ORF">KFK09_007979</name>
</gene>
<dbReference type="OrthoDB" id="693229at2759"/>
<accession>A0A8T3BYD7</accession>
<dbReference type="InterPro" id="IPR056924">
    <property type="entry name" value="SH3_Tf2-1"/>
</dbReference>
<dbReference type="Proteomes" id="UP000829196">
    <property type="component" value="Unassembled WGS sequence"/>
</dbReference>
<dbReference type="PANTHER" id="PTHR35046">
    <property type="entry name" value="ZINC KNUCKLE (CCHC-TYPE) FAMILY PROTEIN"/>
    <property type="match status" value="1"/>
</dbReference>
<reference evidence="2" key="1">
    <citation type="journal article" date="2022" name="Front. Genet.">
        <title>Chromosome-Scale Assembly of the Dendrobium nobile Genome Provides Insights Into the Molecular Mechanism of the Biosynthesis of the Medicinal Active Ingredient of Dendrobium.</title>
        <authorList>
            <person name="Xu Q."/>
            <person name="Niu S.-C."/>
            <person name="Li K.-L."/>
            <person name="Zheng P.-J."/>
            <person name="Zhang X.-J."/>
            <person name="Jia Y."/>
            <person name="Liu Y."/>
            <person name="Niu Y.-X."/>
            <person name="Yu L.-H."/>
            <person name="Chen D.-F."/>
            <person name="Zhang G.-Q."/>
        </authorList>
    </citation>
    <scope>NUCLEOTIDE SEQUENCE</scope>
    <source>
        <tissue evidence="2">Leaf</tissue>
    </source>
</reference>
<keyword evidence="3" id="KW-1185">Reference proteome</keyword>
<dbReference type="SMR" id="A0A8T3BYD7"/>
<evidence type="ECO:0000313" key="2">
    <source>
        <dbReference type="EMBL" id="KAI0520503.1"/>
    </source>
</evidence>
<protein>
    <recommendedName>
        <fullName evidence="1">Tf2-1-like SH3-like domain-containing protein</fullName>
    </recommendedName>
</protein>
<sequence length="171" mass="19781">MDLPLLIPLFASPRTRPLSPFPSLIRTSQFEEESPHPVTPLWLREQQPWPLPALAIYGAKRVEEIQKLHKQVKEAIVKQNLQYQSKANKTRRKVVFNEGDHVWICLRKERFPQGAFGKLKPRADGPFRIKKKINDNAYQLDLPGDYQVSATFNVVDLSPFYEEETFPTPGE</sequence>
<name>A0A8T3BYD7_DENNO</name>
<dbReference type="Pfam" id="PF24626">
    <property type="entry name" value="SH3_Tf2-1"/>
    <property type="match status" value="1"/>
</dbReference>
<dbReference type="EMBL" id="JAGYWB010000006">
    <property type="protein sequence ID" value="KAI0520503.1"/>
    <property type="molecule type" value="Genomic_DNA"/>
</dbReference>
<dbReference type="AlphaFoldDB" id="A0A8T3BYD7"/>
<dbReference type="PANTHER" id="PTHR35046:SF26">
    <property type="entry name" value="RNA-DIRECTED DNA POLYMERASE"/>
    <property type="match status" value="1"/>
</dbReference>
<comment type="caution">
    <text evidence="2">The sequence shown here is derived from an EMBL/GenBank/DDBJ whole genome shotgun (WGS) entry which is preliminary data.</text>
</comment>
<organism evidence="2 3">
    <name type="scientific">Dendrobium nobile</name>
    <name type="common">Orchid</name>
    <dbReference type="NCBI Taxonomy" id="94219"/>
    <lineage>
        <taxon>Eukaryota</taxon>
        <taxon>Viridiplantae</taxon>
        <taxon>Streptophyta</taxon>
        <taxon>Embryophyta</taxon>
        <taxon>Tracheophyta</taxon>
        <taxon>Spermatophyta</taxon>
        <taxon>Magnoliopsida</taxon>
        <taxon>Liliopsida</taxon>
        <taxon>Asparagales</taxon>
        <taxon>Orchidaceae</taxon>
        <taxon>Epidendroideae</taxon>
        <taxon>Malaxideae</taxon>
        <taxon>Dendrobiinae</taxon>
        <taxon>Dendrobium</taxon>
    </lineage>
</organism>
<evidence type="ECO:0000313" key="3">
    <source>
        <dbReference type="Proteomes" id="UP000829196"/>
    </source>
</evidence>